<dbReference type="EMBL" id="LSGP01000017">
    <property type="protein sequence ID" value="KYZ76681.1"/>
    <property type="molecule type" value="Genomic_DNA"/>
</dbReference>
<dbReference type="InterPro" id="IPR013974">
    <property type="entry name" value="SAF"/>
</dbReference>
<feature type="domain" description="SAF" evidence="2">
    <location>
        <begin position="40"/>
        <end position="102"/>
    </location>
</feature>
<dbReference type="Pfam" id="PF16976">
    <property type="entry name" value="RcpC"/>
    <property type="match status" value="1"/>
</dbReference>
<dbReference type="NCBIfam" id="TIGR03177">
    <property type="entry name" value="pilus_cpaB"/>
    <property type="match status" value="1"/>
</dbReference>
<evidence type="ECO:0000256" key="1">
    <source>
        <dbReference type="SAM" id="MobiDB-lite"/>
    </source>
</evidence>
<dbReference type="Proteomes" id="UP000076268">
    <property type="component" value="Unassembled WGS sequence"/>
</dbReference>
<dbReference type="CDD" id="cd11614">
    <property type="entry name" value="SAF_CpaB_FlgA_like"/>
    <property type="match status" value="1"/>
</dbReference>
<protein>
    <recommendedName>
        <fullName evidence="2">SAF domain-containing protein</fullName>
    </recommendedName>
</protein>
<comment type="caution">
    <text evidence="3">The sequence shown here is derived from an EMBL/GenBank/DDBJ whole genome shotgun (WGS) entry which is preliminary data.</text>
</comment>
<reference evidence="3 4" key="1">
    <citation type="submission" date="2016-02" db="EMBL/GenBank/DDBJ databases">
        <title>Anaerosporomusa subterraneum gen. nov., sp. nov., a spore-forming obligate anaerobe isolated from saprolite.</title>
        <authorList>
            <person name="Choi J.K."/>
            <person name="Shah M."/>
            <person name="Yee N."/>
        </authorList>
    </citation>
    <scope>NUCLEOTIDE SEQUENCE [LARGE SCALE GENOMIC DNA]</scope>
    <source>
        <strain evidence="3 4">RU4</strain>
    </source>
</reference>
<proteinExistence type="predicted"/>
<sequence>MAKITAKGMMGIALALSLATSGLVYNYLQGVSEPTTKETVSVIVAKVDIPSKTKVTAEMIQIQNVPAEYMQPGAVRDGKQVIGVLAREHIIAGEQITSRRLLAEGKAAGLPGIIPPGKRAVTVAVSEVSGVAGLIKPGDHVDVMATFDPGTAGDFIGDILLQNVPVLAVNRDLEATANDPNAKDKKEPIKTSTVTLAIDAPLVHHVAVADDRGKLRLALRPFIGEAGFTLTSPVTVRELMGKPPQPAVKSAPPANERQEVPQKPVQQPRQDGRGIQVIRGAKVETVAL</sequence>
<evidence type="ECO:0000313" key="3">
    <source>
        <dbReference type="EMBL" id="KYZ76681.1"/>
    </source>
</evidence>
<feature type="region of interest" description="Disordered" evidence="1">
    <location>
        <begin position="240"/>
        <end position="277"/>
    </location>
</feature>
<dbReference type="InterPro" id="IPR031571">
    <property type="entry name" value="RcpC_dom"/>
</dbReference>
<gene>
    <name evidence="3" type="ORF">AXX12_09690</name>
</gene>
<dbReference type="AlphaFoldDB" id="A0A154BRW8"/>
<evidence type="ECO:0000313" key="4">
    <source>
        <dbReference type="Proteomes" id="UP000076268"/>
    </source>
</evidence>
<evidence type="ECO:0000259" key="2">
    <source>
        <dbReference type="SMART" id="SM00858"/>
    </source>
</evidence>
<dbReference type="STRING" id="1794912.AXX12_09690"/>
<accession>A0A154BRW8</accession>
<name>A0A154BRW8_ANASB</name>
<dbReference type="RefSeq" id="WP_066242561.1">
    <property type="nucleotide sequence ID" value="NZ_LSGP01000017.1"/>
</dbReference>
<dbReference type="Gene3D" id="3.90.1210.10">
    <property type="entry name" value="Antifreeze-like/N-acetylneuraminic acid synthase C-terminal domain"/>
    <property type="match status" value="1"/>
</dbReference>
<dbReference type="OrthoDB" id="163768at2"/>
<organism evidence="3 4">
    <name type="scientific">Anaerosporomusa subterranea</name>
    <dbReference type="NCBI Taxonomy" id="1794912"/>
    <lineage>
        <taxon>Bacteria</taxon>
        <taxon>Bacillati</taxon>
        <taxon>Bacillota</taxon>
        <taxon>Negativicutes</taxon>
        <taxon>Acetonemataceae</taxon>
        <taxon>Anaerosporomusa</taxon>
    </lineage>
</organism>
<dbReference type="InterPro" id="IPR017592">
    <property type="entry name" value="Pilus_assmbl_Flp-typ_CpaB"/>
</dbReference>
<keyword evidence="4" id="KW-1185">Reference proteome</keyword>
<dbReference type="SMART" id="SM00858">
    <property type="entry name" value="SAF"/>
    <property type="match status" value="1"/>
</dbReference>
<dbReference type="Pfam" id="PF08666">
    <property type="entry name" value="SAF"/>
    <property type="match status" value="1"/>
</dbReference>